<keyword evidence="5 11" id="KW-0812">Transmembrane</keyword>
<comment type="function">
    <text evidence="9">The M ring may be actively involved in energy transduction.</text>
</comment>
<feature type="domain" description="Flagellar M-ring C-terminal" evidence="13">
    <location>
        <begin position="244"/>
        <end position="408"/>
    </location>
</feature>
<dbReference type="PANTHER" id="PTHR30046:SF0">
    <property type="entry name" value="FLAGELLAR M-RING PROTEIN"/>
    <property type="match status" value="1"/>
</dbReference>
<dbReference type="EMBL" id="JBHTMU010000008">
    <property type="protein sequence ID" value="MFD1342019.1"/>
    <property type="molecule type" value="Genomic_DNA"/>
</dbReference>
<feature type="compositionally biased region" description="Polar residues" evidence="10">
    <location>
        <begin position="317"/>
        <end position="329"/>
    </location>
</feature>
<keyword evidence="6 11" id="KW-1133">Transmembrane helix</keyword>
<evidence type="ECO:0000313" key="15">
    <source>
        <dbReference type="Proteomes" id="UP001597135"/>
    </source>
</evidence>
<reference evidence="15" key="1">
    <citation type="journal article" date="2019" name="Int. J. Syst. Evol. Microbiol.">
        <title>The Global Catalogue of Microorganisms (GCM) 10K type strain sequencing project: providing services to taxonomists for standard genome sequencing and annotation.</title>
        <authorList>
            <consortium name="The Broad Institute Genomics Platform"/>
            <consortium name="The Broad Institute Genome Sequencing Center for Infectious Disease"/>
            <person name="Wu L."/>
            <person name="Ma J."/>
        </authorList>
    </citation>
    <scope>NUCLEOTIDE SEQUENCE [LARGE SCALE GENOMIC DNA]</scope>
    <source>
        <strain evidence="15">CCUG 62953</strain>
    </source>
</reference>
<dbReference type="Gene3D" id="3.30.300.30">
    <property type="match status" value="1"/>
</dbReference>
<dbReference type="Proteomes" id="UP001597135">
    <property type="component" value="Unassembled WGS sequence"/>
</dbReference>
<protein>
    <recommendedName>
        <fullName evidence="9">Flagellar M-ring protein</fullName>
    </recommendedName>
</protein>
<comment type="subcellular location">
    <subcellularLocation>
        <location evidence="1 9">Bacterial flagellum basal body</location>
    </subcellularLocation>
    <subcellularLocation>
        <location evidence="2">Cell membrane</location>
        <topology evidence="2">Multi-pass membrane protein</topology>
    </subcellularLocation>
</comment>
<proteinExistence type="inferred from homology"/>
<feature type="compositionally biased region" description="Basic and acidic residues" evidence="10">
    <location>
        <begin position="283"/>
        <end position="293"/>
    </location>
</feature>
<keyword evidence="14" id="KW-0966">Cell projection</keyword>
<dbReference type="InterPro" id="IPR013556">
    <property type="entry name" value="Flag_M-ring_C"/>
</dbReference>
<feature type="transmembrane region" description="Helical" evidence="11">
    <location>
        <begin position="431"/>
        <end position="452"/>
    </location>
</feature>
<accession>A0ABW3ZFZ8</accession>
<evidence type="ECO:0000259" key="12">
    <source>
        <dbReference type="Pfam" id="PF01514"/>
    </source>
</evidence>
<dbReference type="Gene3D" id="3.30.70.1530">
    <property type="entry name" value="Hypothetical protein rpa1041"/>
    <property type="match status" value="1"/>
</dbReference>
<evidence type="ECO:0000259" key="13">
    <source>
        <dbReference type="Pfam" id="PF08345"/>
    </source>
</evidence>
<keyword evidence="14" id="KW-0969">Cilium</keyword>
<organism evidence="14 15">
    <name type="scientific">Litorisediminicola beolgyonensis</name>
    <dbReference type="NCBI Taxonomy" id="1173614"/>
    <lineage>
        <taxon>Bacteria</taxon>
        <taxon>Pseudomonadati</taxon>
        <taxon>Pseudomonadota</taxon>
        <taxon>Alphaproteobacteria</taxon>
        <taxon>Rhodobacterales</taxon>
        <taxon>Paracoccaceae</taxon>
        <taxon>Litorisediminicola</taxon>
    </lineage>
</organism>
<dbReference type="Pfam" id="PF01514">
    <property type="entry name" value="YscJ_FliF"/>
    <property type="match status" value="1"/>
</dbReference>
<evidence type="ECO:0000313" key="14">
    <source>
        <dbReference type="EMBL" id="MFD1342019.1"/>
    </source>
</evidence>
<evidence type="ECO:0000256" key="8">
    <source>
        <dbReference type="ARBA" id="ARBA00023143"/>
    </source>
</evidence>
<evidence type="ECO:0000256" key="4">
    <source>
        <dbReference type="ARBA" id="ARBA00022475"/>
    </source>
</evidence>
<name>A0ABW3ZFZ8_9RHOB</name>
<dbReference type="PIRSF" id="PIRSF004862">
    <property type="entry name" value="FliF"/>
    <property type="match status" value="1"/>
</dbReference>
<dbReference type="PANTHER" id="PTHR30046">
    <property type="entry name" value="FLAGELLAR M-RING PROTEIN"/>
    <property type="match status" value="1"/>
</dbReference>
<sequence>MLKLKENLGALGRGRVALLGATGLGMVLVLFLGLGAVFSPAFRPLYGNLDPASAGRIVSALEQAGYQVRLDQGGTTVSVPEPDVARARMVLAERGLPADGVPGWELFDEQSGLGMNTFLQKVNRMRALEGELTRSIRTLEGIEGARVHLVLPEREAFSRTRPDATASVIVRARPGYGVSRNQALAIRALVSSAVPDLRASDVTILSSTGETILGGEGDAPGEVSVTSRQSAIEDRLAQSVTEILAARVGADNVRVETAVTLTSARQVIRQESFDPDQQVIRSTETRAQNREDADTASGSVSVVGDIPPELADGAGQGPTSTNRSSTNDEIVNYEIGTTLSETVREPGEIERLSVAVLVNGLYEEDANGDLAYRERTPEELQRIERLVQSAIGFDTARGDVLTVESLQFMTFGGEDTIAKGNVFTDLLARNMVSILKGLLALAIVAMVLILGVRPALKRALPEGFAALPQPAPAEPEPAQAQIAPAVARPQLPGRTTVSGPDGQVTRIEPALDPLLTEDANDDLVALASVNGGVRRRRVQSVGELVDAEPDESLKVVRHWLAEGA</sequence>
<evidence type="ECO:0000256" key="7">
    <source>
        <dbReference type="ARBA" id="ARBA00023136"/>
    </source>
</evidence>
<evidence type="ECO:0000256" key="10">
    <source>
        <dbReference type="SAM" id="MobiDB-lite"/>
    </source>
</evidence>
<dbReference type="RefSeq" id="WP_386802085.1">
    <property type="nucleotide sequence ID" value="NZ_JBHTMU010000008.1"/>
</dbReference>
<keyword evidence="14" id="KW-0282">Flagellum</keyword>
<keyword evidence="7 11" id="KW-0472">Membrane</keyword>
<evidence type="ECO:0000256" key="11">
    <source>
        <dbReference type="SAM" id="Phobius"/>
    </source>
</evidence>
<comment type="caution">
    <text evidence="14">The sequence shown here is derived from an EMBL/GenBank/DDBJ whole genome shotgun (WGS) entry which is preliminary data.</text>
</comment>
<dbReference type="InterPro" id="IPR045851">
    <property type="entry name" value="AMP-bd_C_sf"/>
</dbReference>
<feature type="region of interest" description="Disordered" evidence="10">
    <location>
        <begin position="275"/>
        <end position="329"/>
    </location>
</feature>
<keyword evidence="8 9" id="KW-0975">Bacterial flagellum</keyword>
<evidence type="ECO:0000256" key="2">
    <source>
        <dbReference type="ARBA" id="ARBA00004651"/>
    </source>
</evidence>
<evidence type="ECO:0000256" key="6">
    <source>
        <dbReference type="ARBA" id="ARBA00022989"/>
    </source>
</evidence>
<dbReference type="NCBIfam" id="TIGR00206">
    <property type="entry name" value="fliF"/>
    <property type="match status" value="1"/>
</dbReference>
<dbReference type="InterPro" id="IPR000067">
    <property type="entry name" value="FlgMring_FliF"/>
</dbReference>
<evidence type="ECO:0000256" key="1">
    <source>
        <dbReference type="ARBA" id="ARBA00004117"/>
    </source>
</evidence>
<comment type="similarity">
    <text evidence="3 9">Belongs to the FliF family.</text>
</comment>
<dbReference type="InterPro" id="IPR043427">
    <property type="entry name" value="YscJ/FliF"/>
</dbReference>
<dbReference type="Pfam" id="PF08345">
    <property type="entry name" value="YscJ_FliF_C"/>
    <property type="match status" value="1"/>
</dbReference>
<keyword evidence="15" id="KW-1185">Reference proteome</keyword>
<gene>
    <name evidence="14" type="primary">fliF</name>
    <name evidence="14" type="ORF">ACFQ4E_06285</name>
</gene>
<evidence type="ECO:0000256" key="3">
    <source>
        <dbReference type="ARBA" id="ARBA00007971"/>
    </source>
</evidence>
<evidence type="ECO:0000256" key="9">
    <source>
        <dbReference type="PIRNR" id="PIRNR004862"/>
    </source>
</evidence>
<dbReference type="PRINTS" id="PR01009">
    <property type="entry name" value="FLGMRINGFLIF"/>
</dbReference>
<keyword evidence="4" id="KW-1003">Cell membrane</keyword>
<feature type="domain" description="Flagellar M-ring N-terminal" evidence="12">
    <location>
        <begin position="40"/>
        <end position="211"/>
    </location>
</feature>
<dbReference type="InterPro" id="IPR006182">
    <property type="entry name" value="FliF_N_dom"/>
</dbReference>
<evidence type="ECO:0000256" key="5">
    <source>
        <dbReference type="ARBA" id="ARBA00022692"/>
    </source>
</evidence>
<feature type="transmembrane region" description="Helical" evidence="11">
    <location>
        <begin position="16"/>
        <end position="38"/>
    </location>
</feature>